<organism evidence="1">
    <name type="scientific">marine sediment metagenome</name>
    <dbReference type="NCBI Taxonomy" id="412755"/>
    <lineage>
        <taxon>unclassified sequences</taxon>
        <taxon>metagenomes</taxon>
        <taxon>ecological metagenomes</taxon>
    </lineage>
</organism>
<dbReference type="AlphaFoldDB" id="X0YZ47"/>
<dbReference type="EMBL" id="BART01005158">
    <property type="protein sequence ID" value="GAG61845.1"/>
    <property type="molecule type" value="Genomic_DNA"/>
</dbReference>
<reference evidence="1" key="1">
    <citation type="journal article" date="2014" name="Front. Microbiol.">
        <title>High frequency of phylogenetically diverse reductive dehalogenase-homologous genes in deep subseafloor sedimentary metagenomes.</title>
        <authorList>
            <person name="Kawai M."/>
            <person name="Futagami T."/>
            <person name="Toyoda A."/>
            <person name="Takaki Y."/>
            <person name="Nishi S."/>
            <person name="Hori S."/>
            <person name="Arai W."/>
            <person name="Tsubouchi T."/>
            <person name="Morono Y."/>
            <person name="Uchiyama I."/>
            <person name="Ito T."/>
            <person name="Fujiyama A."/>
            <person name="Inagaki F."/>
            <person name="Takami H."/>
        </authorList>
    </citation>
    <scope>NUCLEOTIDE SEQUENCE</scope>
    <source>
        <strain evidence="1">Expedition CK06-06</strain>
    </source>
</reference>
<sequence length="102" mass="10881">MRPTHLHLEVADGDSGARVRDGPELRQVVVTQYLITPAGGLTAVTVDADGRMSPFPAGTTGPAAGHIRLVDWQTINMGTDITSVNQIELTVLYLKDAPGKYP</sequence>
<name>X0YZ47_9ZZZZ</name>
<proteinExistence type="predicted"/>
<protein>
    <submittedName>
        <fullName evidence="1">Uncharacterized protein</fullName>
    </submittedName>
</protein>
<accession>X0YZ47</accession>
<comment type="caution">
    <text evidence="1">The sequence shown here is derived from an EMBL/GenBank/DDBJ whole genome shotgun (WGS) entry which is preliminary data.</text>
</comment>
<gene>
    <name evidence="1" type="ORF">S01H4_12244</name>
</gene>
<evidence type="ECO:0000313" key="1">
    <source>
        <dbReference type="EMBL" id="GAG61845.1"/>
    </source>
</evidence>